<comment type="caution">
    <text evidence="1">The sequence shown here is derived from an EMBL/GenBank/DDBJ whole genome shotgun (WGS) entry which is preliminary data.</text>
</comment>
<evidence type="ECO:0000313" key="1">
    <source>
        <dbReference type="EMBL" id="RGQ63288.1"/>
    </source>
</evidence>
<name>A0A412BU42_MEDGN</name>
<accession>A0A412BU42</accession>
<dbReference type="EMBL" id="QRTJ01000036">
    <property type="protein sequence ID" value="RGQ63288.1"/>
    <property type="molecule type" value="Genomic_DNA"/>
</dbReference>
<sequence length="204" mass="24186">MLDTILAITSFIFSCFTLFQTHKRDKQNKEFRDWQIDFNTSKENIRLVEKQNDLILAQLNTRVGLIPHFHLALEKSDIIFDSKCTILKISLINVGKECACNIYIQPFDEDCKIPTYFLSQTGSTKNIVIQDYLNQYYALPKEFIYFKISTTNIHENTDFIRFKIRYYDLIDNLYEQEFKIGYDCVFLKGFNLNYYSGLPQLIKK</sequence>
<reference evidence="1 2" key="1">
    <citation type="submission" date="2018-08" db="EMBL/GenBank/DDBJ databases">
        <title>A genome reference for cultivated species of the human gut microbiota.</title>
        <authorList>
            <person name="Zou Y."/>
            <person name="Xue W."/>
            <person name="Luo G."/>
        </authorList>
    </citation>
    <scope>NUCLEOTIDE SEQUENCE [LARGE SCALE GENOMIC DNA]</scope>
    <source>
        <strain evidence="1 2">AF27-4BH</strain>
    </source>
</reference>
<proteinExistence type="predicted"/>
<dbReference type="RefSeq" id="WP_118014163.1">
    <property type="nucleotide sequence ID" value="NZ_QRTJ01000036.1"/>
</dbReference>
<dbReference type="Proteomes" id="UP000286137">
    <property type="component" value="Unassembled WGS sequence"/>
</dbReference>
<organism evidence="1 2">
    <name type="scientific">Mediterraneibacter gnavus</name>
    <name type="common">Ruminococcus gnavus</name>
    <dbReference type="NCBI Taxonomy" id="33038"/>
    <lineage>
        <taxon>Bacteria</taxon>
        <taxon>Bacillati</taxon>
        <taxon>Bacillota</taxon>
        <taxon>Clostridia</taxon>
        <taxon>Lachnospirales</taxon>
        <taxon>Lachnospiraceae</taxon>
        <taxon>Mediterraneibacter</taxon>
    </lineage>
</organism>
<protein>
    <submittedName>
        <fullName evidence="1">Uncharacterized protein</fullName>
    </submittedName>
</protein>
<gene>
    <name evidence="1" type="ORF">DWY88_14205</name>
</gene>
<dbReference type="AlphaFoldDB" id="A0A412BU42"/>
<evidence type="ECO:0000313" key="2">
    <source>
        <dbReference type="Proteomes" id="UP000286137"/>
    </source>
</evidence>